<proteinExistence type="predicted"/>
<name>A0ABW4WXN6_9BACT</name>
<organism evidence="1 2">
    <name type="scientific">Pontibacter silvestris</name>
    <dbReference type="NCBI Taxonomy" id="2305183"/>
    <lineage>
        <taxon>Bacteria</taxon>
        <taxon>Pseudomonadati</taxon>
        <taxon>Bacteroidota</taxon>
        <taxon>Cytophagia</taxon>
        <taxon>Cytophagales</taxon>
        <taxon>Hymenobacteraceae</taxon>
        <taxon>Pontibacter</taxon>
    </lineage>
</organism>
<keyword evidence="2" id="KW-1185">Reference proteome</keyword>
<evidence type="ECO:0000313" key="2">
    <source>
        <dbReference type="Proteomes" id="UP001597369"/>
    </source>
</evidence>
<comment type="caution">
    <text evidence="1">The sequence shown here is derived from an EMBL/GenBank/DDBJ whole genome shotgun (WGS) entry which is preliminary data.</text>
</comment>
<evidence type="ECO:0000313" key="1">
    <source>
        <dbReference type="EMBL" id="MFD2067372.1"/>
    </source>
</evidence>
<protein>
    <submittedName>
        <fullName evidence="1">Uncharacterized protein</fullName>
    </submittedName>
</protein>
<reference evidence="2" key="1">
    <citation type="journal article" date="2019" name="Int. J. Syst. Evol. Microbiol.">
        <title>The Global Catalogue of Microorganisms (GCM) 10K type strain sequencing project: providing services to taxonomists for standard genome sequencing and annotation.</title>
        <authorList>
            <consortium name="The Broad Institute Genomics Platform"/>
            <consortium name="The Broad Institute Genome Sequencing Center for Infectious Disease"/>
            <person name="Wu L."/>
            <person name="Ma J."/>
        </authorList>
    </citation>
    <scope>NUCLEOTIDE SEQUENCE [LARGE SCALE GENOMIC DNA]</scope>
    <source>
        <strain evidence="2">JCM 16545</strain>
    </source>
</reference>
<dbReference type="Proteomes" id="UP001597369">
    <property type="component" value="Unassembled WGS sequence"/>
</dbReference>
<gene>
    <name evidence="1" type="ORF">ACFSKU_10805</name>
</gene>
<accession>A0ABW4WXN6</accession>
<dbReference type="EMBL" id="JBHUHV010000032">
    <property type="protein sequence ID" value="MFD2067372.1"/>
    <property type="molecule type" value="Genomic_DNA"/>
</dbReference>
<sequence length="131" mass="14892">MILFENSILKLDYDPASDILDVAYPDLHDFMLSDIKHSINILVDKVKHYDIKRLLLDSSRTVISVSEDESREISAYLAVGLMASRLEKLARLYSPSSTVETRTQGNIRQIQDTLSLPFQLQSFTSKTEALE</sequence>
<dbReference type="RefSeq" id="WP_229963149.1">
    <property type="nucleotide sequence ID" value="NZ_JAJJWI010000066.1"/>
</dbReference>